<dbReference type="EMBL" id="CM040466">
    <property type="protein sequence ID" value="MCI4385388.1"/>
    <property type="molecule type" value="Genomic_DNA"/>
</dbReference>
<proteinExistence type="predicted"/>
<gene>
    <name evidence="1" type="ORF">PGIGA_G00049940</name>
</gene>
<reference evidence="1 2" key="1">
    <citation type="journal article" date="2022" name="bioRxiv">
        <title>An ancient truncated duplication of the anti-Mullerian hormone receptor type 2 gene is a potential conserved master sex determinant in the Pangasiidae catfish family.</title>
        <authorList>
            <person name="Wen M."/>
            <person name="Pan Q."/>
            <person name="Jouanno E."/>
            <person name="Montfort J."/>
            <person name="Zahm M."/>
            <person name="Cabau C."/>
            <person name="Klopp C."/>
            <person name="Iampietro C."/>
            <person name="Roques C."/>
            <person name="Bouchez O."/>
            <person name="Castinel A."/>
            <person name="Donnadieu C."/>
            <person name="Parrinello H."/>
            <person name="Poncet C."/>
            <person name="Belmonte E."/>
            <person name="Gautier V."/>
            <person name="Avarre J.-C."/>
            <person name="Dugue R."/>
            <person name="Gustiano R."/>
            <person name="Ha T.T.T."/>
            <person name="Campet M."/>
            <person name="Sriphairoj K."/>
            <person name="Ribolli J."/>
            <person name="de Almeida F.L."/>
            <person name="Desvignes T."/>
            <person name="Postlethwait J.H."/>
            <person name="Bucao C.F."/>
            <person name="Robinson-Rechavi M."/>
            <person name="Bobe J."/>
            <person name="Herpin A."/>
            <person name="Guiguen Y."/>
        </authorList>
    </citation>
    <scope>NUCLEOTIDE SEQUENCE [LARGE SCALE GENOMIC DNA]</scope>
    <source>
        <strain evidence="1">YG-Dec2019</strain>
    </source>
</reference>
<name>A0ACC5X222_PANGG</name>
<comment type="caution">
    <text evidence="1">The sequence shown here is derived from an EMBL/GenBank/DDBJ whole genome shotgun (WGS) entry which is preliminary data.</text>
</comment>
<dbReference type="Proteomes" id="UP000829447">
    <property type="component" value="Linkage Group LG13"/>
</dbReference>
<keyword evidence="2" id="KW-1185">Reference proteome</keyword>
<sequence length="134" mass="15936">MAGVQVFLIKWVPLLRMARSLCTHRSPIYPRTRQRQNPGYPELRTRTWRSPQGSLVPARRIRRRKRTRCSMAIWCLTLLPQKRVRCPKVKMSTCRSSMVSEGHHLSLSQHASLIQFIFMYLFFCIHCFVARSFW</sequence>
<organism evidence="1 2">
    <name type="scientific">Pangasianodon gigas</name>
    <name type="common">Mekong giant catfish</name>
    <name type="synonym">Pangasius gigas</name>
    <dbReference type="NCBI Taxonomy" id="30993"/>
    <lineage>
        <taxon>Eukaryota</taxon>
        <taxon>Metazoa</taxon>
        <taxon>Chordata</taxon>
        <taxon>Craniata</taxon>
        <taxon>Vertebrata</taxon>
        <taxon>Euteleostomi</taxon>
        <taxon>Actinopterygii</taxon>
        <taxon>Neopterygii</taxon>
        <taxon>Teleostei</taxon>
        <taxon>Ostariophysi</taxon>
        <taxon>Siluriformes</taxon>
        <taxon>Pangasiidae</taxon>
        <taxon>Pangasianodon</taxon>
    </lineage>
</organism>
<evidence type="ECO:0000313" key="1">
    <source>
        <dbReference type="EMBL" id="MCI4385388.1"/>
    </source>
</evidence>
<accession>A0ACC5X222</accession>
<evidence type="ECO:0000313" key="2">
    <source>
        <dbReference type="Proteomes" id="UP000829447"/>
    </source>
</evidence>
<protein>
    <submittedName>
        <fullName evidence="1">Uncharacterized protein</fullName>
    </submittedName>
</protein>